<feature type="transmembrane region" description="Helical" evidence="2">
    <location>
        <begin position="264"/>
        <end position="285"/>
    </location>
</feature>
<feature type="transmembrane region" description="Helical" evidence="2">
    <location>
        <begin position="297"/>
        <end position="316"/>
    </location>
</feature>
<dbReference type="Gene3D" id="3.60.40.10">
    <property type="entry name" value="PPM-type phosphatase domain"/>
    <property type="match status" value="1"/>
</dbReference>
<evidence type="ECO:0000256" key="1">
    <source>
        <dbReference type="ARBA" id="ARBA00022801"/>
    </source>
</evidence>
<name>K9WK98_9CYAN</name>
<dbReference type="PANTHER" id="PTHR43156:SF2">
    <property type="entry name" value="STAGE II SPORULATION PROTEIN E"/>
    <property type="match status" value="1"/>
</dbReference>
<dbReference type="AlphaFoldDB" id="K9WK98"/>
<dbReference type="PANTHER" id="PTHR43156">
    <property type="entry name" value="STAGE II SPORULATION PROTEIN E-RELATED"/>
    <property type="match status" value="1"/>
</dbReference>
<keyword evidence="2" id="KW-0812">Transmembrane</keyword>
<evidence type="ECO:0000256" key="2">
    <source>
        <dbReference type="SAM" id="Phobius"/>
    </source>
</evidence>
<dbReference type="PATRIC" id="fig|1173027.3.peg.4989"/>
<dbReference type="OrthoDB" id="9773246at2"/>
<dbReference type="eggNOG" id="COG2208">
    <property type="taxonomic scope" value="Bacteria"/>
</dbReference>
<organism evidence="4 5">
    <name type="scientific">Allocoleopsis franciscana PCC 7113</name>
    <dbReference type="NCBI Taxonomy" id="1173027"/>
    <lineage>
        <taxon>Bacteria</taxon>
        <taxon>Bacillati</taxon>
        <taxon>Cyanobacteriota</taxon>
        <taxon>Cyanophyceae</taxon>
        <taxon>Coleofasciculales</taxon>
        <taxon>Coleofasciculaceae</taxon>
        <taxon>Allocoleopsis</taxon>
        <taxon>Allocoleopsis franciscana</taxon>
    </lineage>
</organism>
<feature type="transmembrane region" description="Helical" evidence="2">
    <location>
        <begin position="240"/>
        <end position="258"/>
    </location>
</feature>
<evidence type="ECO:0000313" key="4">
    <source>
        <dbReference type="EMBL" id="AFZ20194.1"/>
    </source>
</evidence>
<feature type="transmembrane region" description="Helical" evidence="2">
    <location>
        <begin position="111"/>
        <end position="132"/>
    </location>
</feature>
<feature type="transmembrane region" description="Helical" evidence="2">
    <location>
        <begin position="66"/>
        <end position="91"/>
    </location>
</feature>
<dbReference type="KEGG" id="mic:Mic7113_4508"/>
<dbReference type="EMBL" id="CP003630">
    <property type="protein sequence ID" value="AFZ20194.1"/>
    <property type="molecule type" value="Genomic_DNA"/>
</dbReference>
<dbReference type="InterPro" id="IPR035965">
    <property type="entry name" value="PAS-like_dom_sf"/>
</dbReference>
<dbReference type="InterPro" id="IPR052016">
    <property type="entry name" value="Bact_Sigma-Reg"/>
</dbReference>
<dbReference type="Pfam" id="PF07228">
    <property type="entry name" value="SpoIIE"/>
    <property type="match status" value="1"/>
</dbReference>
<accession>K9WK98</accession>
<dbReference type="Pfam" id="PF08448">
    <property type="entry name" value="PAS_4"/>
    <property type="match status" value="1"/>
</dbReference>
<feature type="transmembrane region" description="Helical" evidence="2">
    <location>
        <begin position="42"/>
        <end position="59"/>
    </location>
</feature>
<dbReference type="InterPro" id="IPR000014">
    <property type="entry name" value="PAS"/>
</dbReference>
<keyword evidence="5" id="KW-1185">Reference proteome</keyword>
<protein>
    <submittedName>
        <fullName evidence="4">PAS domain S-box</fullName>
    </submittedName>
</protein>
<keyword evidence="1" id="KW-0378">Hydrolase</keyword>
<feature type="transmembrane region" description="Helical" evidence="2">
    <location>
        <begin position="187"/>
        <end position="212"/>
    </location>
</feature>
<gene>
    <name evidence="4" type="ORF">Mic7113_4508</name>
</gene>
<dbReference type="InterPro" id="IPR036457">
    <property type="entry name" value="PPM-type-like_dom_sf"/>
</dbReference>
<keyword evidence="2" id="KW-1133">Transmembrane helix</keyword>
<dbReference type="RefSeq" id="WP_015184330.1">
    <property type="nucleotide sequence ID" value="NC_019738.1"/>
</dbReference>
<dbReference type="SUPFAM" id="SSF55785">
    <property type="entry name" value="PYP-like sensor domain (PAS domain)"/>
    <property type="match status" value="1"/>
</dbReference>
<feature type="transmembrane region" description="Helical" evidence="2">
    <location>
        <begin position="7"/>
        <end position="30"/>
    </location>
</feature>
<sequence>MGTYAAIGYYISWVAVLPANAIIITDFIAANLEPLGITAPETLLRIALTALAFIVSFSGTRSLGILHLFFVVPAVGFLTVFCVQGMGWLALSPDSPGLLPPNWSTFDFGGWAQWYVIATYAVYACETASAFIADSQKPRKTLHILVLAAWLIPIVYLGGSWVLMRLATQPGLGDNTYLNLLAASKPFWGDLAPLLVTFLVLSGSLLSCATAASNSPRMLYQLALDGHISPVFAVTSRQGVLCPSLVLTLFLSLVWLMWGDLARIVFVTGIGWLFSFIALHWGLWLKRGEPGVLWPRLSLGFAIFESIALIGGGLAWNWQDLLIGLLLPLVILAGNALMRRISFAPFHPTWWQKLYSKSSRRLAPDFMLIQVLVLIALVTCATITTWMVKGSLQQFAVDSTTLKNFFVLLLLLITFVEVAIAGWTSLPQVTSLGEAKEQAEHLFKIAIDSIVVVNEKGVVVQVNPATELLFRTSAFNILQYHLSEFFPDLEARPDLWENRSEHMFNLNRTSSINPDRNSSHDHRIIEISISSRFHEEFREYVGILRDITDRKRQKEILEAMVKERTTDLGTANDAIAALNKRLKADNLRMGAELDILRQMQQMILPKQQELEDIEELDIAGYMEPADEVGGDYYDVLHTDGIVTIGIGDVTDHGLESGILMVMAQTAVRTLKEIKEQDPVRFLDTLNRTIYKNVSRMNSGKNLTLAILNYVAGAISISGQHEETIVVRKGGQIERIDTMDLGLPIGLDEEIADFISHTTVKLEPGDGVVLYTDGIPEARDIHGKFYEMERLCAAVSQNWHKDAEQVKQSVIEDVRRFIGKQKVFDDITLVVFKRKDDSVVSAEMQSPSVSSEGMN</sequence>
<dbReference type="eggNOG" id="COG0531">
    <property type="taxonomic scope" value="Bacteria"/>
</dbReference>
<dbReference type="Proteomes" id="UP000010471">
    <property type="component" value="Chromosome"/>
</dbReference>
<dbReference type="Gene3D" id="3.30.450.20">
    <property type="entry name" value="PAS domain"/>
    <property type="match status" value="1"/>
</dbReference>
<feature type="transmembrane region" description="Helical" evidence="2">
    <location>
        <begin position="405"/>
        <end position="426"/>
    </location>
</feature>
<dbReference type="Gene3D" id="1.20.1740.10">
    <property type="entry name" value="Amino acid/polyamine transporter I"/>
    <property type="match status" value="1"/>
</dbReference>
<evidence type="ECO:0000313" key="5">
    <source>
        <dbReference type="Proteomes" id="UP000010471"/>
    </source>
</evidence>
<dbReference type="NCBIfam" id="TIGR00229">
    <property type="entry name" value="sensory_box"/>
    <property type="match status" value="1"/>
</dbReference>
<feature type="transmembrane region" description="Helical" evidence="2">
    <location>
        <begin position="362"/>
        <end position="385"/>
    </location>
</feature>
<evidence type="ECO:0000259" key="3">
    <source>
        <dbReference type="SMART" id="SM00331"/>
    </source>
</evidence>
<feature type="domain" description="PPM-type phosphatase" evidence="3">
    <location>
        <begin position="613"/>
        <end position="833"/>
    </location>
</feature>
<dbReference type="SMART" id="SM00331">
    <property type="entry name" value="PP2C_SIG"/>
    <property type="match status" value="1"/>
</dbReference>
<feature type="transmembrane region" description="Helical" evidence="2">
    <location>
        <begin position="144"/>
        <end position="167"/>
    </location>
</feature>
<dbReference type="InterPro" id="IPR001932">
    <property type="entry name" value="PPM-type_phosphatase-like_dom"/>
</dbReference>
<keyword evidence="2" id="KW-0472">Membrane</keyword>
<dbReference type="STRING" id="1173027.Mic7113_4508"/>
<dbReference type="GO" id="GO:0016791">
    <property type="term" value="F:phosphatase activity"/>
    <property type="evidence" value="ECO:0007669"/>
    <property type="project" value="TreeGrafter"/>
</dbReference>
<dbReference type="InterPro" id="IPR013656">
    <property type="entry name" value="PAS_4"/>
</dbReference>
<dbReference type="HOGENOM" id="CLU_334281_0_0_3"/>
<proteinExistence type="predicted"/>
<reference evidence="4 5" key="1">
    <citation type="submission" date="2012-06" db="EMBL/GenBank/DDBJ databases">
        <title>Finished chromosome of genome of Microcoleus sp. PCC 7113.</title>
        <authorList>
            <consortium name="US DOE Joint Genome Institute"/>
            <person name="Gugger M."/>
            <person name="Coursin T."/>
            <person name="Rippka R."/>
            <person name="Tandeau De Marsac N."/>
            <person name="Huntemann M."/>
            <person name="Wei C.-L."/>
            <person name="Han J."/>
            <person name="Detter J.C."/>
            <person name="Han C."/>
            <person name="Tapia R."/>
            <person name="Chen A."/>
            <person name="Kyrpides N."/>
            <person name="Mavromatis K."/>
            <person name="Markowitz V."/>
            <person name="Szeto E."/>
            <person name="Ivanova N."/>
            <person name="Pagani I."/>
            <person name="Pati A."/>
            <person name="Goodwin L."/>
            <person name="Nordberg H.P."/>
            <person name="Cantor M.N."/>
            <person name="Hua S.X."/>
            <person name="Woyke T."/>
            <person name="Kerfeld C.A."/>
        </authorList>
    </citation>
    <scope>NUCLEOTIDE SEQUENCE [LARGE SCALE GENOMIC DNA]</scope>
    <source>
        <strain evidence="4 5">PCC 7113</strain>
    </source>
</reference>